<keyword evidence="4 5" id="KW-0472">Membrane</keyword>
<dbReference type="InterPro" id="IPR044880">
    <property type="entry name" value="NCX_ion-bd_dom_sf"/>
</dbReference>
<dbReference type="AlphaFoldDB" id="A0A1H7AAE7"/>
<feature type="transmembrane region" description="Helical" evidence="5">
    <location>
        <begin position="302"/>
        <end position="318"/>
    </location>
</feature>
<evidence type="ECO:0000259" key="6">
    <source>
        <dbReference type="Pfam" id="PF01699"/>
    </source>
</evidence>
<feature type="transmembrane region" description="Helical" evidence="5">
    <location>
        <begin position="99"/>
        <end position="118"/>
    </location>
</feature>
<dbReference type="InterPro" id="IPR004481">
    <property type="entry name" value="K/Na/Ca-exchanger"/>
</dbReference>
<comment type="subcellular location">
    <subcellularLocation>
        <location evidence="1">Membrane</location>
        <topology evidence="1">Multi-pass membrane protein</topology>
    </subcellularLocation>
</comment>
<keyword evidence="3 5" id="KW-1133">Transmembrane helix</keyword>
<feature type="transmembrane region" description="Helical" evidence="5">
    <location>
        <begin position="176"/>
        <end position="199"/>
    </location>
</feature>
<evidence type="ECO:0000256" key="4">
    <source>
        <dbReference type="ARBA" id="ARBA00023136"/>
    </source>
</evidence>
<evidence type="ECO:0000313" key="8">
    <source>
        <dbReference type="Proteomes" id="UP000199403"/>
    </source>
</evidence>
<evidence type="ECO:0000256" key="1">
    <source>
        <dbReference type="ARBA" id="ARBA00004141"/>
    </source>
</evidence>
<protein>
    <submittedName>
        <fullName evidence="7">Cation:H+ antiporter</fullName>
    </submittedName>
</protein>
<dbReference type="GO" id="GO:0008273">
    <property type="term" value="F:calcium, potassium:sodium antiporter activity"/>
    <property type="evidence" value="ECO:0007669"/>
    <property type="project" value="TreeGrafter"/>
</dbReference>
<feature type="transmembrane region" description="Helical" evidence="5">
    <location>
        <begin position="138"/>
        <end position="155"/>
    </location>
</feature>
<feature type="domain" description="Sodium/calcium exchanger membrane region" evidence="6">
    <location>
        <begin position="4"/>
        <end position="152"/>
    </location>
</feature>
<feature type="transmembrane region" description="Helical" evidence="5">
    <location>
        <begin position="272"/>
        <end position="290"/>
    </location>
</feature>
<evidence type="ECO:0000256" key="5">
    <source>
        <dbReference type="SAM" id="Phobius"/>
    </source>
</evidence>
<evidence type="ECO:0000256" key="3">
    <source>
        <dbReference type="ARBA" id="ARBA00022989"/>
    </source>
</evidence>
<reference evidence="8" key="1">
    <citation type="submission" date="2016-10" db="EMBL/GenBank/DDBJ databases">
        <authorList>
            <person name="Varghese N."/>
            <person name="Submissions S."/>
        </authorList>
    </citation>
    <scope>NUCLEOTIDE SEQUENCE [LARGE SCALE GENOMIC DNA]</scope>
    <source>
        <strain evidence="8">IBRC-M 10761</strain>
    </source>
</reference>
<dbReference type="Proteomes" id="UP000199403">
    <property type="component" value="Unassembled WGS sequence"/>
</dbReference>
<evidence type="ECO:0000313" key="7">
    <source>
        <dbReference type="EMBL" id="SEJ62561.1"/>
    </source>
</evidence>
<dbReference type="NCBIfam" id="TIGR00367">
    <property type="entry name" value="calcium/sodium antiporter"/>
    <property type="match status" value="1"/>
</dbReference>
<dbReference type="PANTHER" id="PTHR10846:SF8">
    <property type="entry name" value="INNER MEMBRANE PROTEIN YRBG"/>
    <property type="match status" value="1"/>
</dbReference>
<feature type="transmembrane region" description="Helical" evidence="5">
    <location>
        <begin position="69"/>
        <end position="92"/>
    </location>
</feature>
<feature type="domain" description="Sodium/calcium exchanger membrane region" evidence="6">
    <location>
        <begin position="175"/>
        <end position="317"/>
    </location>
</feature>
<dbReference type="OrthoDB" id="9794225at2"/>
<dbReference type="Pfam" id="PF01699">
    <property type="entry name" value="Na_Ca_ex"/>
    <property type="match status" value="2"/>
</dbReference>
<organism evidence="7 8">
    <name type="scientific">Cyclobacterium xiamenense</name>
    <dbReference type="NCBI Taxonomy" id="1297121"/>
    <lineage>
        <taxon>Bacteria</taxon>
        <taxon>Pseudomonadati</taxon>
        <taxon>Bacteroidota</taxon>
        <taxon>Cytophagia</taxon>
        <taxon>Cytophagales</taxon>
        <taxon>Cyclobacteriaceae</taxon>
        <taxon>Cyclobacterium</taxon>
    </lineage>
</organism>
<feature type="transmembrane region" description="Helical" evidence="5">
    <location>
        <begin position="244"/>
        <end position="266"/>
    </location>
</feature>
<keyword evidence="2 5" id="KW-0812">Transmembrane</keyword>
<dbReference type="Gene3D" id="1.20.1420.30">
    <property type="entry name" value="NCX, central ion-binding region"/>
    <property type="match status" value="1"/>
</dbReference>
<dbReference type="GO" id="GO:0005262">
    <property type="term" value="F:calcium channel activity"/>
    <property type="evidence" value="ECO:0007669"/>
    <property type="project" value="TreeGrafter"/>
</dbReference>
<dbReference type="GO" id="GO:0005886">
    <property type="term" value="C:plasma membrane"/>
    <property type="evidence" value="ECO:0007669"/>
    <property type="project" value="TreeGrafter"/>
</dbReference>
<proteinExistence type="predicted"/>
<dbReference type="PANTHER" id="PTHR10846">
    <property type="entry name" value="SODIUM/POTASSIUM/CALCIUM EXCHANGER"/>
    <property type="match status" value="1"/>
</dbReference>
<keyword evidence="8" id="KW-1185">Reference proteome</keyword>
<gene>
    <name evidence="7" type="ORF">SAMN05192553_106155</name>
</gene>
<sequence>MLLSLIVLVFGFVLLVYGADKLVEAATSIAARLSIPNSVIGLTVVAFGTSAPELSVNVMAAIEGSGEMVMANVLGSNVFNGLVILGLCAMIFPLTVKSATTWIEVPLSFLAALLVWILASDQWLDGGDINLVSRSEGLVLLLFFAVFLVYTLLVSKNPQSPTEEVSVTEMKLSHAVFWLLLGLAGLVVGGNFIVTNAIFLAQSIGLSERVIGLTVVSIGTSLPELATSLAAVKKKKVDIAIGNVVGSNIFNIFLILGLSSTIHPVLVNDGTFVDILVNCVAGLLLFVFIFSGKGRMLERWEGGVFVLLYGAYLSYLLFF</sequence>
<evidence type="ECO:0000256" key="2">
    <source>
        <dbReference type="ARBA" id="ARBA00022692"/>
    </source>
</evidence>
<dbReference type="InterPro" id="IPR004837">
    <property type="entry name" value="NaCa_Exmemb"/>
</dbReference>
<dbReference type="GO" id="GO:0006874">
    <property type="term" value="P:intracellular calcium ion homeostasis"/>
    <property type="evidence" value="ECO:0007669"/>
    <property type="project" value="TreeGrafter"/>
</dbReference>
<accession>A0A1H7AAE7</accession>
<dbReference type="EMBL" id="FNZH01000006">
    <property type="protein sequence ID" value="SEJ62561.1"/>
    <property type="molecule type" value="Genomic_DNA"/>
</dbReference>
<name>A0A1H7AAE7_9BACT</name>
<dbReference type="RefSeq" id="WP_092177278.1">
    <property type="nucleotide sequence ID" value="NZ_FNZH01000006.1"/>
</dbReference>